<evidence type="ECO:0000313" key="2">
    <source>
        <dbReference type="EMBL" id="KWV56293.1"/>
    </source>
</evidence>
<comment type="caution">
    <text evidence="2">The sequence shown here is derived from an EMBL/GenBank/DDBJ whole genome shotgun (WGS) entry which is preliminary data.</text>
</comment>
<feature type="region of interest" description="Disordered" evidence="1">
    <location>
        <begin position="184"/>
        <end position="206"/>
    </location>
</feature>
<evidence type="ECO:0008006" key="4">
    <source>
        <dbReference type="Google" id="ProtNLM"/>
    </source>
</evidence>
<dbReference type="AlphaFoldDB" id="A0A109JWD1"/>
<organism evidence="2 3">
    <name type="scientific">Bradyrhizobium macuxiense</name>
    <dbReference type="NCBI Taxonomy" id="1755647"/>
    <lineage>
        <taxon>Bacteria</taxon>
        <taxon>Pseudomonadati</taxon>
        <taxon>Pseudomonadota</taxon>
        <taxon>Alphaproteobacteria</taxon>
        <taxon>Hyphomicrobiales</taxon>
        <taxon>Nitrobacteraceae</taxon>
        <taxon>Bradyrhizobium</taxon>
    </lineage>
</organism>
<dbReference type="RefSeq" id="WP_066506801.1">
    <property type="nucleotide sequence ID" value="NZ_LNCU01000053.1"/>
</dbReference>
<protein>
    <recommendedName>
        <fullName evidence="4">Cell division and transport-associated protein TolA</fullName>
    </recommendedName>
</protein>
<feature type="compositionally biased region" description="Pro residues" evidence="1">
    <location>
        <begin position="121"/>
        <end position="133"/>
    </location>
</feature>
<dbReference type="Proteomes" id="UP000057737">
    <property type="component" value="Unassembled WGS sequence"/>
</dbReference>
<gene>
    <name evidence="2" type="ORF">AS156_04735</name>
</gene>
<dbReference type="EMBL" id="LNCU01000053">
    <property type="protein sequence ID" value="KWV56293.1"/>
    <property type="molecule type" value="Genomic_DNA"/>
</dbReference>
<feature type="region of interest" description="Disordered" evidence="1">
    <location>
        <begin position="49"/>
        <end position="172"/>
    </location>
</feature>
<proteinExistence type="predicted"/>
<feature type="compositionally biased region" description="Pro residues" evidence="1">
    <location>
        <begin position="141"/>
        <end position="160"/>
    </location>
</feature>
<feature type="compositionally biased region" description="Low complexity" evidence="1">
    <location>
        <begin position="65"/>
        <end position="120"/>
    </location>
</feature>
<accession>A0A109JWD1</accession>
<evidence type="ECO:0000313" key="3">
    <source>
        <dbReference type="Proteomes" id="UP000057737"/>
    </source>
</evidence>
<name>A0A109JWD1_9BRAD</name>
<evidence type="ECO:0000256" key="1">
    <source>
        <dbReference type="SAM" id="MobiDB-lite"/>
    </source>
</evidence>
<keyword evidence="3" id="KW-1185">Reference proteome</keyword>
<sequence>MKFRPNADLMASVLVHLLLLALIFLYSEVHQFDPVAADTMPVEVVTPQEAAEVAPDPTPTPSPTPELRLPSLDKPTDQAAAQPEAQAPAPQPAQKQETPPAQDPPAQEQKPQPQQKQAATPPQPVPQPSPPPQQMAKAEQPPIPQQPPPAAQQPAPPPAPAYTQPEPDPSVKYHVILGLPPYLPAETSAPAPSGPDAGMDNFDAPATQKADIGTGVVAEFRRHLKSCLKLPATLSTSDDVRVKLRVLLMPDGKLAATPQLIEASASAKGPLLMQSATSALQACQPYAMLPKDRYKEWKVLDLDFTPRDFAS</sequence>
<dbReference type="OrthoDB" id="7161229at2"/>
<reference evidence="2 3" key="1">
    <citation type="submission" date="2015-11" db="EMBL/GenBank/DDBJ databases">
        <title>Draft Genome Sequence of the Strain BR 10303 (Bradyrhizobium sp.) isolated from nodules of Centrolobium paraense.</title>
        <authorList>
            <person name="Zelli J.E."/>
            <person name="Simoes-Araujo J.L."/>
            <person name="Barauna A.C."/>
            <person name="Silva K."/>
        </authorList>
    </citation>
    <scope>NUCLEOTIDE SEQUENCE [LARGE SCALE GENOMIC DNA]</scope>
    <source>
        <strain evidence="2 3">BR 10303</strain>
    </source>
</reference>